<gene>
    <name evidence="6" type="ORF">METZ01_LOCUS44808</name>
</gene>
<protein>
    <recommendedName>
        <fullName evidence="7">Intradiol ring-cleavage dioxygenases domain-containing protein</fullName>
    </recommendedName>
</protein>
<dbReference type="PANTHER" id="PTHR33711">
    <property type="entry name" value="DIOXYGENASE, PUTATIVE (AFU_ORTHOLOGUE AFUA_2G02910)-RELATED"/>
    <property type="match status" value="1"/>
</dbReference>
<dbReference type="InterPro" id="IPR025965">
    <property type="entry name" value="FlgD/Vpr_Ig-like"/>
</dbReference>
<dbReference type="GO" id="GO:0008199">
    <property type="term" value="F:ferric iron binding"/>
    <property type="evidence" value="ECO:0007669"/>
    <property type="project" value="InterPro"/>
</dbReference>
<dbReference type="AlphaFoldDB" id="A0A381RL46"/>
<dbReference type="InterPro" id="IPR050770">
    <property type="entry name" value="Intradiol_RC_Dioxygenase"/>
</dbReference>
<dbReference type="GO" id="GO:0016702">
    <property type="term" value="F:oxidoreductase activity, acting on single donors with incorporation of molecular oxygen, incorporation of two atoms of oxygen"/>
    <property type="evidence" value="ECO:0007669"/>
    <property type="project" value="InterPro"/>
</dbReference>
<accession>A0A381RL46</accession>
<dbReference type="Pfam" id="PF13860">
    <property type="entry name" value="FlgD_ig"/>
    <property type="match status" value="1"/>
</dbReference>
<dbReference type="SUPFAM" id="SSF49482">
    <property type="entry name" value="Aromatic compound dioxygenase"/>
    <property type="match status" value="1"/>
</dbReference>
<evidence type="ECO:0000259" key="5">
    <source>
        <dbReference type="Pfam" id="PF13860"/>
    </source>
</evidence>
<dbReference type="EMBL" id="UINC01002020">
    <property type="protein sequence ID" value="SUZ91954.1"/>
    <property type="molecule type" value="Genomic_DNA"/>
</dbReference>
<proteinExistence type="inferred from homology"/>
<reference evidence="6" key="1">
    <citation type="submission" date="2018-05" db="EMBL/GenBank/DDBJ databases">
        <authorList>
            <person name="Lanie J.A."/>
            <person name="Ng W.-L."/>
            <person name="Kazmierczak K.M."/>
            <person name="Andrzejewski T.M."/>
            <person name="Davidsen T.M."/>
            <person name="Wayne K.J."/>
            <person name="Tettelin H."/>
            <person name="Glass J.I."/>
            <person name="Rusch D."/>
            <person name="Podicherti R."/>
            <person name="Tsui H.-C.T."/>
            <person name="Winkler M.E."/>
        </authorList>
    </citation>
    <scope>NUCLEOTIDE SEQUENCE</scope>
</reference>
<organism evidence="6">
    <name type="scientific">marine metagenome</name>
    <dbReference type="NCBI Taxonomy" id="408172"/>
    <lineage>
        <taxon>unclassified sequences</taxon>
        <taxon>metagenomes</taxon>
        <taxon>ecological metagenomes</taxon>
    </lineage>
</organism>
<sequence length="291" mass="32338">MGTVASGVSPPRFLKIQDCDPTSEDILGPYWIENHPYRIVLAHSEEPGTRVFISGTVKVSDCETPIQNAVVDVWHANNNGCYTVFQECDTGNPDNDPYNLRGQMLTNENGEYAFESIWPGYYGNRPKHFHYKITTPGNTELITQCYFEVDPQVDEQWEENHPGLVIPVEENEGALYGVFDIVINQEIQMDASEKTEAILSAPYLKNGHPNPFNSSTQIEFGLSSPGHVSISIYDITGRWITNLIDSHQSQGACLLIWSGTNEAGKPVPSGHYLVVMKSAGFTGSKKILLLK</sequence>
<evidence type="ECO:0000259" key="4">
    <source>
        <dbReference type="Pfam" id="PF00775"/>
    </source>
</evidence>
<dbReference type="InterPro" id="IPR000627">
    <property type="entry name" value="Intradiol_dOase_C"/>
</dbReference>
<evidence type="ECO:0000313" key="6">
    <source>
        <dbReference type="EMBL" id="SUZ91954.1"/>
    </source>
</evidence>
<evidence type="ECO:0000256" key="2">
    <source>
        <dbReference type="ARBA" id="ARBA00022964"/>
    </source>
</evidence>
<feature type="domain" description="FlgD/Vpr Ig-like" evidence="5">
    <location>
        <begin position="216"/>
        <end position="278"/>
    </location>
</feature>
<dbReference type="PANTHER" id="PTHR33711:SF10">
    <property type="entry name" value="INTRADIOL RING-CLEAVAGE DIOXYGENASES DOMAIN-CONTAINING PROTEIN"/>
    <property type="match status" value="1"/>
</dbReference>
<keyword evidence="3" id="KW-0560">Oxidoreductase</keyword>
<dbReference type="Pfam" id="PF00775">
    <property type="entry name" value="Dioxygenase_C"/>
    <property type="match status" value="1"/>
</dbReference>
<comment type="similarity">
    <text evidence="1">Belongs to the intradiol ring-cleavage dioxygenase family.</text>
</comment>
<dbReference type="InterPro" id="IPR015889">
    <property type="entry name" value="Intradiol_dOase_core"/>
</dbReference>
<dbReference type="NCBIfam" id="TIGR04183">
    <property type="entry name" value="Por_Secre_tail"/>
    <property type="match status" value="1"/>
</dbReference>
<dbReference type="InterPro" id="IPR026444">
    <property type="entry name" value="Secre_tail"/>
</dbReference>
<keyword evidence="2" id="KW-0223">Dioxygenase</keyword>
<dbReference type="Gene3D" id="2.60.40.4070">
    <property type="match status" value="1"/>
</dbReference>
<evidence type="ECO:0008006" key="7">
    <source>
        <dbReference type="Google" id="ProtNLM"/>
    </source>
</evidence>
<name>A0A381RL46_9ZZZZ</name>
<evidence type="ECO:0000256" key="1">
    <source>
        <dbReference type="ARBA" id="ARBA00007825"/>
    </source>
</evidence>
<dbReference type="Gene3D" id="2.60.130.10">
    <property type="entry name" value="Aromatic compound dioxygenase"/>
    <property type="match status" value="1"/>
</dbReference>
<feature type="domain" description="Intradiol ring-cleavage dioxygenases" evidence="4">
    <location>
        <begin position="28"/>
        <end position="156"/>
    </location>
</feature>
<evidence type="ECO:0000256" key="3">
    <source>
        <dbReference type="ARBA" id="ARBA00023002"/>
    </source>
</evidence>